<dbReference type="GO" id="GO:0016987">
    <property type="term" value="F:sigma factor activity"/>
    <property type="evidence" value="ECO:0007669"/>
    <property type="project" value="UniProtKB-KW"/>
</dbReference>
<dbReference type="SUPFAM" id="SSF88659">
    <property type="entry name" value="Sigma3 and sigma4 domains of RNA polymerase sigma factors"/>
    <property type="match status" value="1"/>
</dbReference>
<feature type="domain" description="RNA polymerase sigma-70 region 4" evidence="7">
    <location>
        <begin position="122"/>
        <end position="170"/>
    </location>
</feature>
<evidence type="ECO:0000256" key="3">
    <source>
        <dbReference type="ARBA" id="ARBA00023082"/>
    </source>
</evidence>
<keyword evidence="2" id="KW-0805">Transcription regulation</keyword>
<evidence type="ECO:0000259" key="7">
    <source>
        <dbReference type="Pfam" id="PF04545"/>
    </source>
</evidence>
<evidence type="ECO:0000256" key="1">
    <source>
        <dbReference type="ARBA" id="ARBA00010641"/>
    </source>
</evidence>
<dbReference type="SUPFAM" id="SSF88946">
    <property type="entry name" value="Sigma2 domain of RNA polymerase sigma factors"/>
    <property type="match status" value="1"/>
</dbReference>
<proteinExistence type="inferred from homology"/>
<gene>
    <name evidence="8" type="ORF">MTE01_09400</name>
</gene>
<dbReference type="Gene3D" id="1.10.1740.10">
    <property type="match status" value="1"/>
</dbReference>
<reference evidence="8 9" key="1">
    <citation type="submission" date="2019-06" db="EMBL/GenBank/DDBJ databases">
        <title>Whole genome shotgun sequence of Microbacterium testaceum NBRC 12675.</title>
        <authorList>
            <person name="Hosoyama A."/>
            <person name="Uohara A."/>
            <person name="Ohji S."/>
            <person name="Ichikawa N."/>
        </authorList>
    </citation>
    <scope>NUCLEOTIDE SEQUENCE [LARGE SCALE GENOMIC DNA]</scope>
    <source>
        <strain evidence="8 9">NBRC 12675</strain>
    </source>
</reference>
<dbReference type="Pfam" id="PF04542">
    <property type="entry name" value="Sigma70_r2"/>
    <property type="match status" value="1"/>
</dbReference>
<dbReference type="InterPro" id="IPR036388">
    <property type="entry name" value="WH-like_DNA-bd_sf"/>
</dbReference>
<dbReference type="GeneID" id="57143635"/>
<dbReference type="Proteomes" id="UP000319525">
    <property type="component" value="Unassembled WGS sequence"/>
</dbReference>
<keyword evidence="5" id="KW-0804">Transcription</keyword>
<dbReference type="NCBIfam" id="TIGR02937">
    <property type="entry name" value="sigma70-ECF"/>
    <property type="match status" value="1"/>
</dbReference>
<dbReference type="InterPro" id="IPR007630">
    <property type="entry name" value="RNA_pol_sigma70_r4"/>
</dbReference>
<dbReference type="InterPro" id="IPR014284">
    <property type="entry name" value="RNA_pol_sigma-70_dom"/>
</dbReference>
<dbReference type="OrthoDB" id="9811152at2"/>
<evidence type="ECO:0000259" key="6">
    <source>
        <dbReference type="Pfam" id="PF04542"/>
    </source>
</evidence>
<dbReference type="InterPro" id="IPR007627">
    <property type="entry name" value="RNA_pol_sigma70_r2"/>
</dbReference>
<feature type="domain" description="RNA polymerase sigma-70 region 2" evidence="6">
    <location>
        <begin position="19"/>
        <end position="87"/>
    </location>
</feature>
<dbReference type="PANTHER" id="PTHR43133:SF52">
    <property type="entry name" value="ECF RNA POLYMERASE SIGMA FACTOR SIGL"/>
    <property type="match status" value="1"/>
</dbReference>
<evidence type="ECO:0000256" key="5">
    <source>
        <dbReference type="ARBA" id="ARBA00023163"/>
    </source>
</evidence>
<accession>A0A4Y3QII8</accession>
<dbReference type="Gene3D" id="1.10.10.10">
    <property type="entry name" value="Winged helix-like DNA-binding domain superfamily/Winged helix DNA-binding domain"/>
    <property type="match status" value="1"/>
</dbReference>
<name>A0A4Y3QII8_MICTE</name>
<dbReference type="InterPro" id="IPR039425">
    <property type="entry name" value="RNA_pol_sigma-70-like"/>
</dbReference>
<dbReference type="Pfam" id="PF04545">
    <property type="entry name" value="Sigma70_r4"/>
    <property type="match status" value="1"/>
</dbReference>
<protein>
    <recommendedName>
        <fullName evidence="10">RNA polymerase sigma-70 factor, ECF subfamily</fullName>
    </recommendedName>
</protein>
<keyword evidence="4" id="KW-0238">DNA-binding</keyword>
<dbReference type="InterPro" id="IPR013325">
    <property type="entry name" value="RNA_pol_sigma_r2"/>
</dbReference>
<evidence type="ECO:0000313" key="8">
    <source>
        <dbReference type="EMBL" id="GEB44995.1"/>
    </source>
</evidence>
<comment type="similarity">
    <text evidence="1">Belongs to the sigma-70 factor family. ECF subfamily.</text>
</comment>
<dbReference type="PANTHER" id="PTHR43133">
    <property type="entry name" value="RNA POLYMERASE ECF-TYPE SIGMA FACTO"/>
    <property type="match status" value="1"/>
</dbReference>
<evidence type="ECO:0000256" key="2">
    <source>
        <dbReference type="ARBA" id="ARBA00023015"/>
    </source>
</evidence>
<dbReference type="RefSeq" id="WP_116238974.1">
    <property type="nucleotide sequence ID" value="NZ_BJML01000002.1"/>
</dbReference>
<evidence type="ECO:0000256" key="4">
    <source>
        <dbReference type="ARBA" id="ARBA00023125"/>
    </source>
</evidence>
<dbReference type="GO" id="GO:0003677">
    <property type="term" value="F:DNA binding"/>
    <property type="evidence" value="ECO:0007669"/>
    <property type="project" value="UniProtKB-KW"/>
</dbReference>
<sequence>MGIPPAPTAHNTPTSFDQLVTTHRRGLVRYATRLLDGDTASAEDVVQETMLRAWNHLDRLTEQRGSVRGWLTRVTHNIAMDHHRARRARPAEIAWSEFDAERTASVDDPAHEVEDRVVVTELLAVVSPVHRATLAEVYFADQTAAAAAERLGVPIGTVKSRVFHALRAIRSQSAALVA</sequence>
<dbReference type="InterPro" id="IPR013324">
    <property type="entry name" value="RNA_pol_sigma_r3/r4-like"/>
</dbReference>
<comment type="caution">
    <text evidence="8">The sequence shown here is derived from an EMBL/GenBank/DDBJ whole genome shotgun (WGS) entry which is preliminary data.</text>
</comment>
<organism evidence="8 9">
    <name type="scientific">Microbacterium testaceum</name>
    <name type="common">Aureobacterium testaceum</name>
    <name type="synonym">Brevibacterium testaceum</name>
    <dbReference type="NCBI Taxonomy" id="2033"/>
    <lineage>
        <taxon>Bacteria</taxon>
        <taxon>Bacillati</taxon>
        <taxon>Actinomycetota</taxon>
        <taxon>Actinomycetes</taxon>
        <taxon>Micrococcales</taxon>
        <taxon>Microbacteriaceae</taxon>
        <taxon>Microbacterium</taxon>
    </lineage>
</organism>
<evidence type="ECO:0008006" key="10">
    <source>
        <dbReference type="Google" id="ProtNLM"/>
    </source>
</evidence>
<keyword evidence="3" id="KW-0731">Sigma factor</keyword>
<evidence type="ECO:0000313" key="9">
    <source>
        <dbReference type="Proteomes" id="UP000319525"/>
    </source>
</evidence>
<dbReference type="GO" id="GO:0006352">
    <property type="term" value="P:DNA-templated transcription initiation"/>
    <property type="evidence" value="ECO:0007669"/>
    <property type="project" value="InterPro"/>
</dbReference>
<dbReference type="EMBL" id="BJML01000002">
    <property type="protein sequence ID" value="GEB44995.1"/>
    <property type="molecule type" value="Genomic_DNA"/>
</dbReference>
<dbReference type="AlphaFoldDB" id="A0A4Y3QII8"/>